<reference evidence="1 2" key="1">
    <citation type="submission" date="2018-12" db="EMBL/GenBank/DDBJ databases">
        <authorList>
            <consortium name="Pathogen Informatics"/>
        </authorList>
    </citation>
    <scope>NUCLEOTIDE SEQUENCE [LARGE SCALE GENOMIC DNA]</scope>
    <source>
        <strain evidence="1 2">NCTC10036</strain>
    </source>
</reference>
<evidence type="ECO:0000313" key="2">
    <source>
        <dbReference type="Proteomes" id="UP000281904"/>
    </source>
</evidence>
<dbReference type="Proteomes" id="UP000281904">
    <property type="component" value="Chromosome"/>
</dbReference>
<organism evidence="1 2">
    <name type="scientific">Serratia rubidaea</name>
    <name type="common">Serratia marinorubra</name>
    <dbReference type="NCBI Taxonomy" id="61652"/>
    <lineage>
        <taxon>Bacteria</taxon>
        <taxon>Pseudomonadati</taxon>
        <taxon>Pseudomonadota</taxon>
        <taxon>Gammaproteobacteria</taxon>
        <taxon>Enterobacterales</taxon>
        <taxon>Yersiniaceae</taxon>
        <taxon>Serratia</taxon>
    </lineage>
</organism>
<gene>
    <name evidence="1" type="ORF">NCTC10036_01416</name>
</gene>
<name>A0A448S613_SERRU</name>
<proteinExistence type="predicted"/>
<dbReference type="AlphaFoldDB" id="A0A448S613"/>
<evidence type="ECO:0000313" key="1">
    <source>
        <dbReference type="EMBL" id="VEI63142.1"/>
    </source>
</evidence>
<sequence>MEGKPLHFFVCFSRLALRLKRQHARCLRIVLIIEQKIGLIADRLNLPTH</sequence>
<protein>
    <submittedName>
        <fullName evidence="1">Uncharacterized protein</fullName>
    </submittedName>
</protein>
<dbReference type="EMBL" id="LR134493">
    <property type="protein sequence ID" value="VEI63142.1"/>
    <property type="molecule type" value="Genomic_DNA"/>
</dbReference>
<accession>A0A448S613</accession>